<organism evidence="1 2">
    <name type="scientific">Eumeta variegata</name>
    <name type="common">Bagworm moth</name>
    <name type="synonym">Eumeta japonica</name>
    <dbReference type="NCBI Taxonomy" id="151549"/>
    <lineage>
        <taxon>Eukaryota</taxon>
        <taxon>Metazoa</taxon>
        <taxon>Ecdysozoa</taxon>
        <taxon>Arthropoda</taxon>
        <taxon>Hexapoda</taxon>
        <taxon>Insecta</taxon>
        <taxon>Pterygota</taxon>
        <taxon>Neoptera</taxon>
        <taxon>Endopterygota</taxon>
        <taxon>Lepidoptera</taxon>
        <taxon>Glossata</taxon>
        <taxon>Ditrysia</taxon>
        <taxon>Tineoidea</taxon>
        <taxon>Psychidae</taxon>
        <taxon>Oiketicinae</taxon>
        <taxon>Eumeta</taxon>
    </lineage>
</organism>
<dbReference type="AlphaFoldDB" id="A0A4C1SW58"/>
<proteinExistence type="predicted"/>
<sequence>MTFVAISANKQESYYRLRLAFHDKPLSFASVYNWFCEFKRGHTNLTDDLRKGRSSSTTKDNISAVRLMKENKKRVTWQKIWTGLDENIPYQRLNVLLDAGIEPGTPSPKALISIKNQQRNPNKMQTLFLAGTDHYGPRRLKRVQTIISVVVKLKKVYPVYASRG</sequence>
<comment type="caution">
    <text evidence="1">The sequence shown here is derived from an EMBL/GenBank/DDBJ whole genome shotgun (WGS) entry which is preliminary data.</text>
</comment>
<reference evidence="1 2" key="1">
    <citation type="journal article" date="2019" name="Commun. Biol.">
        <title>The bagworm genome reveals a unique fibroin gene that provides high tensile strength.</title>
        <authorList>
            <person name="Kono N."/>
            <person name="Nakamura H."/>
            <person name="Ohtoshi R."/>
            <person name="Tomita M."/>
            <person name="Numata K."/>
            <person name="Arakawa K."/>
        </authorList>
    </citation>
    <scope>NUCLEOTIDE SEQUENCE [LARGE SCALE GENOMIC DNA]</scope>
</reference>
<evidence type="ECO:0000313" key="1">
    <source>
        <dbReference type="EMBL" id="GBP06164.1"/>
    </source>
</evidence>
<evidence type="ECO:0008006" key="3">
    <source>
        <dbReference type="Google" id="ProtNLM"/>
    </source>
</evidence>
<dbReference type="Proteomes" id="UP000299102">
    <property type="component" value="Unassembled WGS sequence"/>
</dbReference>
<evidence type="ECO:0000313" key="2">
    <source>
        <dbReference type="Proteomes" id="UP000299102"/>
    </source>
</evidence>
<gene>
    <name evidence="1" type="ORF">EVAR_3534_1</name>
</gene>
<protein>
    <recommendedName>
        <fullName evidence="3">Mos1 transposase HTH domain-containing protein</fullName>
    </recommendedName>
</protein>
<keyword evidence="2" id="KW-1185">Reference proteome</keyword>
<accession>A0A4C1SW58</accession>
<dbReference type="EMBL" id="BGZK01000021">
    <property type="protein sequence ID" value="GBP06164.1"/>
    <property type="molecule type" value="Genomic_DNA"/>
</dbReference>
<dbReference type="OrthoDB" id="10017160at2759"/>
<name>A0A4C1SW58_EUMVA</name>